<dbReference type="VEuPathDB" id="FungiDB:ASPTUDRAFT_40337"/>
<keyword evidence="3" id="KW-1185">Reference proteome</keyword>
<reference evidence="3" key="1">
    <citation type="journal article" date="2017" name="Genome Biol.">
        <title>Comparative genomics reveals high biological diversity and specific adaptations in the industrially and medically important fungal genus Aspergillus.</title>
        <authorList>
            <person name="de Vries R.P."/>
            <person name="Riley R."/>
            <person name="Wiebenga A."/>
            <person name="Aguilar-Osorio G."/>
            <person name="Amillis S."/>
            <person name="Uchima C.A."/>
            <person name="Anderluh G."/>
            <person name="Asadollahi M."/>
            <person name="Askin M."/>
            <person name="Barry K."/>
            <person name="Battaglia E."/>
            <person name="Bayram O."/>
            <person name="Benocci T."/>
            <person name="Braus-Stromeyer S.A."/>
            <person name="Caldana C."/>
            <person name="Canovas D."/>
            <person name="Cerqueira G.C."/>
            <person name="Chen F."/>
            <person name="Chen W."/>
            <person name="Choi C."/>
            <person name="Clum A."/>
            <person name="Dos Santos R.A."/>
            <person name="Damasio A.R."/>
            <person name="Diallinas G."/>
            <person name="Emri T."/>
            <person name="Fekete E."/>
            <person name="Flipphi M."/>
            <person name="Freyberg S."/>
            <person name="Gallo A."/>
            <person name="Gournas C."/>
            <person name="Habgood R."/>
            <person name="Hainaut M."/>
            <person name="Harispe M.L."/>
            <person name="Henrissat B."/>
            <person name="Hilden K.S."/>
            <person name="Hope R."/>
            <person name="Hossain A."/>
            <person name="Karabika E."/>
            <person name="Karaffa L."/>
            <person name="Karanyi Z."/>
            <person name="Krasevec N."/>
            <person name="Kuo A."/>
            <person name="Kusch H."/>
            <person name="LaButti K."/>
            <person name="Lagendijk E.L."/>
            <person name="Lapidus A."/>
            <person name="Levasseur A."/>
            <person name="Lindquist E."/>
            <person name="Lipzen A."/>
            <person name="Logrieco A.F."/>
            <person name="MacCabe A."/>
            <person name="Maekelae M.R."/>
            <person name="Malavazi I."/>
            <person name="Melin P."/>
            <person name="Meyer V."/>
            <person name="Mielnichuk N."/>
            <person name="Miskei M."/>
            <person name="Molnar A.P."/>
            <person name="Mule G."/>
            <person name="Ngan C.Y."/>
            <person name="Orejas M."/>
            <person name="Orosz E."/>
            <person name="Ouedraogo J.P."/>
            <person name="Overkamp K.M."/>
            <person name="Park H.-S."/>
            <person name="Perrone G."/>
            <person name="Piumi F."/>
            <person name="Punt P.J."/>
            <person name="Ram A.F."/>
            <person name="Ramon A."/>
            <person name="Rauscher S."/>
            <person name="Record E."/>
            <person name="Riano-Pachon D.M."/>
            <person name="Robert V."/>
            <person name="Roehrig J."/>
            <person name="Ruller R."/>
            <person name="Salamov A."/>
            <person name="Salih N.S."/>
            <person name="Samson R.A."/>
            <person name="Sandor E."/>
            <person name="Sanguinetti M."/>
            <person name="Schuetze T."/>
            <person name="Sepcic K."/>
            <person name="Shelest E."/>
            <person name="Sherlock G."/>
            <person name="Sophianopoulou V."/>
            <person name="Squina F.M."/>
            <person name="Sun H."/>
            <person name="Susca A."/>
            <person name="Todd R.B."/>
            <person name="Tsang A."/>
            <person name="Unkles S.E."/>
            <person name="van de Wiele N."/>
            <person name="van Rossen-Uffink D."/>
            <person name="Oliveira J.V."/>
            <person name="Vesth T.C."/>
            <person name="Visser J."/>
            <person name="Yu J.-H."/>
            <person name="Zhou M."/>
            <person name="Andersen M.R."/>
            <person name="Archer D.B."/>
            <person name="Baker S.E."/>
            <person name="Benoit I."/>
            <person name="Brakhage A.A."/>
            <person name="Braus G.H."/>
            <person name="Fischer R."/>
            <person name="Frisvad J.C."/>
            <person name="Goldman G.H."/>
            <person name="Houbraken J."/>
            <person name="Oakley B."/>
            <person name="Pocsi I."/>
            <person name="Scazzocchio C."/>
            <person name="Seiboth B."/>
            <person name="vanKuyk P.A."/>
            <person name="Wortman J."/>
            <person name="Dyer P.S."/>
            <person name="Grigoriev I.V."/>
        </authorList>
    </citation>
    <scope>NUCLEOTIDE SEQUENCE [LARGE SCALE GENOMIC DNA]</scope>
    <source>
        <strain evidence="3">CBS 134.48</strain>
    </source>
</reference>
<dbReference type="EMBL" id="KV878187">
    <property type="protein sequence ID" value="OJI87182.1"/>
    <property type="molecule type" value="Genomic_DNA"/>
</dbReference>
<evidence type="ECO:0000313" key="3">
    <source>
        <dbReference type="Proteomes" id="UP000184304"/>
    </source>
</evidence>
<evidence type="ECO:0000313" key="2">
    <source>
        <dbReference type="EMBL" id="OJI87182.1"/>
    </source>
</evidence>
<dbReference type="Proteomes" id="UP000184304">
    <property type="component" value="Unassembled WGS sequence"/>
</dbReference>
<accession>A0A1L9NDC5</accession>
<protein>
    <submittedName>
        <fullName evidence="2">Uncharacterized protein</fullName>
    </submittedName>
</protein>
<feature type="compositionally biased region" description="Polar residues" evidence="1">
    <location>
        <begin position="43"/>
        <end position="60"/>
    </location>
</feature>
<dbReference type="AlphaFoldDB" id="A0A1L9NDC5"/>
<gene>
    <name evidence="2" type="ORF">ASPTUDRAFT_40337</name>
</gene>
<feature type="region of interest" description="Disordered" evidence="1">
    <location>
        <begin position="29"/>
        <end position="60"/>
    </location>
</feature>
<sequence length="60" mass="7221">MRYFHLTKTHSLQQHLSYYCNIPNHYTPFPRHHHHPSTDKDQAMTTSTPHPTNNPIHYEL</sequence>
<name>A0A1L9NDC5_ASPTC</name>
<proteinExistence type="predicted"/>
<organism evidence="2 3">
    <name type="scientific">Aspergillus tubingensis (strain CBS 134.48)</name>
    <dbReference type="NCBI Taxonomy" id="767770"/>
    <lineage>
        <taxon>Eukaryota</taxon>
        <taxon>Fungi</taxon>
        <taxon>Dikarya</taxon>
        <taxon>Ascomycota</taxon>
        <taxon>Pezizomycotina</taxon>
        <taxon>Eurotiomycetes</taxon>
        <taxon>Eurotiomycetidae</taxon>
        <taxon>Eurotiales</taxon>
        <taxon>Aspergillaceae</taxon>
        <taxon>Aspergillus</taxon>
        <taxon>Aspergillus subgen. Circumdati</taxon>
    </lineage>
</organism>
<evidence type="ECO:0000256" key="1">
    <source>
        <dbReference type="SAM" id="MobiDB-lite"/>
    </source>
</evidence>